<dbReference type="PATRIC" id="fig|1300222.3.peg.4046"/>
<evidence type="ECO:0000313" key="1">
    <source>
        <dbReference type="EMBL" id="EMT51089.1"/>
    </source>
</evidence>
<gene>
    <name evidence="1" type="ORF">I532_19272</name>
</gene>
<dbReference type="Gene3D" id="3.30.1240.10">
    <property type="match status" value="1"/>
</dbReference>
<dbReference type="NCBIfam" id="TIGR01484">
    <property type="entry name" value="HAD-SF-IIB"/>
    <property type="match status" value="1"/>
</dbReference>
<dbReference type="RefSeq" id="WP_003390267.1">
    <property type="nucleotide sequence ID" value="NZ_APBN01000010.1"/>
</dbReference>
<evidence type="ECO:0008006" key="3">
    <source>
        <dbReference type="Google" id="ProtNLM"/>
    </source>
</evidence>
<dbReference type="PROSITE" id="PS01228">
    <property type="entry name" value="COF_1"/>
    <property type="match status" value="1"/>
</dbReference>
<dbReference type="PANTHER" id="PTHR10000">
    <property type="entry name" value="PHOSPHOSERINE PHOSPHATASE"/>
    <property type="match status" value="1"/>
</dbReference>
<dbReference type="InterPro" id="IPR036412">
    <property type="entry name" value="HAD-like_sf"/>
</dbReference>
<accession>M8D4B8</accession>
<dbReference type="Gene3D" id="3.40.50.1000">
    <property type="entry name" value="HAD superfamily/HAD-like"/>
    <property type="match status" value="1"/>
</dbReference>
<dbReference type="GO" id="GO:0016791">
    <property type="term" value="F:phosphatase activity"/>
    <property type="evidence" value="ECO:0007669"/>
    <property type="project" value="UniProtKB-ARBA"/>
</dbReference>
<evidence type="ECO:0000313" key="2">
    <source>
        <dbReference type="Proteomes" id="UP000012081"/>
    </source>
</evidence>
<dbReference type="GO" id="GO:0005829">
    <property type="term" value="C:cytosol"/>
    <property type="evidence" value="ECO:0007669"/>
    <property type="project" value="TreeGrafter"/>
</dbReference>
<dbReference type="InterPro" id="IPR023214">
    <property type="entry name" value="HAD_sf"/>
</dbReference>
<dbReference type="SFLD" id="SFLDS00003">
    <property type="entry name" value="Haloacid_Dehalogenase"/>
    <property type="match status" value="1"/>
</dbReference>
<dbReference type="PROSITE" id="PS01229">
    <property type="entry name" value="COF_2"/>
    <property type="match status" value="1"/>
</dbReference>
<dbReference type="Proteomes" id="UP000012081">
    <property type="component" value="Unassembled WGS sequence"/>
</dbReference>
<reference evidence="1 2" key="1">
    <citation type="submission" date="2013-03" db="EMBL/GenBank/DDBJ databases">
        <title>Assembly of a new bacterial strain Brevibacillus borstelensis AK1.</title>
        <authorList>
            <person name="Rajan I."/>
            <person name="PoliReddy D."/>
            <person name="Sugumar T."/>
            <person name="Rathinam K."/>
            <person name="Alqarawi S."/>
            <person name="Khalil A.B."/>
            <person name="Sivakumar N."/>
        </authorList>
    </citation>
    <scope>NUCLEOTIDE SEQUENCE [LARGE SCALE GENOMIC DNA]</scope>
    <source>
        <strain evidence="1 2">AK1</strain>
    </source>
</reference>
<dbReference type="NCBIfam" id="TIGR00099">
    <property type="entry name" value="Cof-subfamily"/>
    <property type="match status" value="1"/>
</dbReference>
<dbReference type="EMBL" id="APBN01000010">
    <property type="protein sequence ID" value="EMT51089.1"/>
    <property type="molecule type" value="Genomic_DNA"/>
</dbReference>
<dbReference type="GO" id="GO:0000287">
    <property type="term" value="F:magnesium ion binding"/>
    <property type="evidence" value="ECO:0007669"/>
    <property type="project" value="TreeGrafter"/>
</dbReference>
<dbReference type="AlphaFoldDB" id="M8D4B8"/>
<dbReference type="PANTHER" id="PTHR10000:SF8">
    <property type="entry name" value="HAD SUPERFAMILY HYDROLASE-LIKE, TYPE 3"/>
    <property type="match status" value="1"/>
</dbReference>
<dbReference type="InterPro" id="IPR000150">
    <property type="entry name" value="Cof"/>
</dbReference>
<dbReference type="Pfam" id="PF08282">
    <property type="entry name" value="Hydrolase_3"/>
    <property type="match status" value="1"/>
</dbReference>
<dbReference type="STRING" id="1300222.I532_19272"/>
<comment type="caution">
    <text evidence="1">The sequence shown here is derived from an EMBL/GenBank/DDBJ whole genome shotgun (WGS) entry which is preliminary data.</text>
</comment>
<dbReference type="SUPFAM" id="SSF56784">
    <property type="entry name" value="HAD-like"/>
    <property type="match status" value="1"/>
</dbReference>
<name>M8D4B8_9BACL</name>
<dbReference type="InterPro" id="IPR006379">
    <property type="entry name" value="HAD-SF_hydro_IIB"/>
</dbReference>
<sequence>MFSRLRLAAFDMDGTLLNEQSQMTEATKEACRLLQASGCKLVLSTGRTYASAQLPIGGFAFDGYVCSNGATVLEADGTLVQHAALPLEMIQQAVHTLRQEPIYYELHDTESNRWMVQEDRERIETLIEEDASVEGVSLRRFSFYEWSRVVPLAEMMQRIATGESKIVKLFVWHPVPEALVPVREQLERWSDQADITSSGKHNVEVIPKGVSKWEGLTYFCRKWGIAPEQVMAFGDAENDREALSNVGFPVVMENASPAMKELARFIAPHHDEDGVARFIRERVLADG</sequence>
<protein>
    <recommendedName>
        <fullName evidence="3">Hydrolase</fullName>
    </recommendedName>
</protein>
<dbReference type="CDD" id="cd07516">
    <property type="entry name" value="HAD_Pase"/>
    <property type="match status" value="1"/>
</dbReference>
<organism evidence="1 2">
    <name type="scientific">Brevibacillus borstelensis AK1</name>
    <dbReference type="NCBI Taxonomy" id="1300222"/>
    <lineage>
        <taxon>Bacteria</taxon>
        <taxon>Bacillati</taxon>
        <taxon>Bacillota</taxon>
        <taxon>Bacilli</taxon>
        <taxon>Bacillales</taxon>
        <taxon>Paenibacillaceae</taxon>
        <taxon>Brevibacillus</taxon>
    </lineage>
</organism>
<proteinExistence type="predicted"/>
<dbReference type="SFLD" id="SFLDG01140">
    <property type="entry name" value="C2.B:_Phosphomannomutase_and_P"/>
    <property type="match status" value="1"/>
</dbReference>
<keyword evidence="2" id="KW-1185">Reference proteome</keyword>